<dbReference type="RefSeq" id="WP_274199412.1">
    <property type="nucleotide sequence ID" value="NZ_JAQZAO010000002.1"/>
</dbReference>
<proteinExistence type="predicted"/>
<dbReference type="SUPFAM" id="SSF82784">
    <property type="entry name" value="OsmC-like"/>
    <property type="match status" value="1"/>
</dbReference>
<comment type="caution">
    <text evidence="1">The sequence shown here is derived from an EMBL/GenBank/DDBJ whole genome shotgun (WGS) entry which is preliminary data.</text>
</comment>
<evidence type="ECO:0000313" key="1">
    <source>
        <dbReference type="EMBL" id="MDD7964885.1"/>
    </source>
</evidence>
<sequence length="135" mass="14304">MDTPTVWARAHLADGDGRVVHVDVNGLAVPCTVPADDGVPEGATSYGLLAASLSSCTAMSVRTFLQRWECAGSPVEVDVAFESGSPPVMHRRVRLAADLDEDARRQLAAVVDSTPVTILLRDALVIVTQLDVRAP</sequence>
<keyword evidence="2" id="KW-1185">Reference proteome</keyword>
<dbReference type="InterPro" id="IPR036102">
    <property type="entry name" value="OsmC/Ohrsf"/>
</dbReference>
<evidence type="ECO:0000313" key="2">
    <source>
        <dbReference type="Proteomes" id="UP001300763"/>
    </source>
</evidence>
<gene>
    <name evidence="1" type="ORF">PGB27_05930</name>
</gene>
<evidence type="ECO:0008006" key="3">
    <source>
        <dbReference type="Google" id="ProtNLM"/>
    </source>
</evidence>
<dbReference type="InterPro" id="IPR015946">
    <property type="entry name" value="KH_dom-like_a/b"/>
</dbReference>
<dbReference type="Gene3D" id="3.30.300.20">
    <property type="match status" value="1"/>
</dbReference>
<organism evidence="1 2">
    <name type="scientific">Actinomycetospora lemnae</name>
    <dbReference type="NCBI Taxonomy" id="3019891"/>
    <lineage>
        <taxon>Bacteria</taxon>
        <taxon>Bacillati</taxon>
        <taxon>Actinomycetota</taxon>
        <taxon>Actinomycetes</taxon>
        <taxon>Pseudonocardiales</taxon>
        <taxon>Pseudonocardiaceae</taxon>
        <taxon>Actinomycetospora</taxon>
    </lineage>
</organism>
<reference evidence="1 2" key="1">
    <citation type="submission" date="2023-02" db="EMBL/GenBank/DDBJ databases">
        <title>Genome sequencing required for Actinomycetospora new species description.</title>
        <authorList>
            <person name="Saimee Y."/>
            <person name="Duangmal K."/>
        </authorList>
    </citation>
    <scope>NUCLEOTIDE SEQUENCE [LARGE SCALE GENOMIC DNA]</scope>
    <source>
        <strain evidence="1 2">DW7H6</strain>
    </source>
</reference>
<accession>A0ABT5SPW5</accession>
<dbReference type="Proteomes" id="UP001300763">
    <property type="component" value="Unassembled WGS sequence"/>
</dbReference>
<name>A0ABT5SPW5_9PSEU</name>
<dbReference type="EMBL" id="JAQZAO010000002">
    <property type="protein sequence ID" value="MDD7964885.1"/>
    <property type="molecule type" value="Genomic_DNA"/>
</dbReference>
<protein>
    <recommendedName>
        <fullName evidence="3">OsmC family peroxiredoxin</fullName>
    </recommendedName>
</protein>